<dbReference type="AlphaFoldDB" id="A0A9N7U4B3"/>
<reference evidence="2" key="1">
    <citation type="submission" date="2020-03" db="EMBL/GenBank/DDBJ databases">
        <authorList>
            <person name="Weist P."/>
        </authorList>
    </citation>
    <scope>NUCLEOTIDE SEQUENCE</scope>
</reference>
<dbReference type="EMBL" id="CADEAL010000726">
    <property type="protein sequence ID" value="CAB1424371.1"/>
    <property type="molecule type" value="Genomic_DNA"/>
</dbReference>
<evidence type="ECO:0000256" key="1">
    <source>
        <dbReference type="SAM" id="MobiDB-lite"/>
    </source>
</evidence>
<sequence length="236" mass="27513">MRARREETRRKSRKGNKKRVEERRHENRRGNEEEIIEAWEEMREGKGRRGDVTRKRGEVKNEGCMKVVKRGEKEVRQEVRKEGGGGEKVEKKKKNGRRDGDERKETQVVREHRDSTSRLERQGEKGGAEERRDGGKVQKREGWRRKKMEEKTESTELKNLLLVPQERVPCSTREHFIRNTCLFTFIGQSRGSAAVPPVTMAGTGGTLQEGCMVKGLMYRENPVGLRTRWVYVHART</sequence>
<protein>
    <submittedName>
        <fullName evidence="2">Uncharacterized protein</fullName>
    </submittedName>
</protein>
<keyword evidence="3" id="KW-1185">Reference proteome</keyword>
<proteinExistence type="predicted"/>
<evidence type="ECO:0000313" key="2">
    <source>
        <dbReference type="EMBL" id="CAB1424371.1"/>
    </source>
</evidence>
<feature type="compositionally biased region" description="Basic and acidic residues" evidence="1">
    <location>
        <begin position="97"/>
        <end position="154"/>
    </location>
</feature>
<gene>
    <name evidence="2" type="ORF">PLEPLA_LOCUS12296</name>
</gene>
<feature type="compositionally biased region" description="Basic and acidic residues" evidence="1">
    <location>
        <begin position="40"/>
        <end position="90"/>
    </location>
</feature>
<name>A0A9N7U4B3_PLEPL</name>
<feature type="region of interest" description="Disordered" evidence="1">
    <location>
        <begin position="1"/>
        <end position="154"/>
    </location>
</feature>
<feature type="compositionally biased region" description="Basic and acidic residues" evidence="1">
    <location>
        <begin position="18"/>
        <end position="32"/>
    </location>
</feature>
<comment type="caution">
    <text evidence="2">The sequence shown here is derived from an EMBL/GenBank/DDBJ whole genome shotgun (WGS) entry which is preliminary data.</text>
</comment>
<accession>A0A9N7U4B3</accession>
<dbReference type="Proteomes" id="UP001153269">
    <property type="component" value="Unassembled WGS sequence"/>
</dbReference>
<evidence type="ECO:0000313" key="3">
    <source>
        <dbReference type="Proteomes" id="UP001153269"/>
    </source>
</evidence>
<organism evidence="2 3">
    <name type="scientific">Pleuronectes platessa</name>
    <name type="common">European plaice</name>
    <dbReference type="NCBI Taxonomy" id="8262"/>
    <lineage>
        <taxon>Eukaryota</taxon>
        <taxon>Metazoa</taxon>
        <taxon>Chordata</taxon>
        <taxon>Craniata</taxon>
        <taxon>Vertebrata</taxon>
        <taxon>Euteleostomi</taxon>
        <taxon>Actinopterygii</taxon>
        <taxon>Neopterygii</taxon>
        <taxon>Teleostei</taxon>
        <taxon>Neoteleostei</taxon>
        <taxon>Acanthomorphata</taxon>
        <taxon>Carangaria</taxon>
        <taxon>Pleuronectiformes</taxon>
        <taxon>Pleuronectoidei</taxon>
        <taxon>Pleuronectidae</taxon>
        <taxon>Pleuronectes</taxon>
    </lineage>
</organism>